<dbReference type="CDD" id="cd11474">
    <property type="entry name" value="SLC5sbd_CHT"/>
    <property type="match status" value="1"/>
</dbReference>
<protein>
    <submittedName>
        <fullName evidence="9">Sodium:solute symporter</fullName>
    </submittedName>
</protein>
<feature type="transmembrane region" description="Helical" evidence="8">
    <location>
        <begin position="205"/>
        <end position="228"/>
    </location>
</feature>
<evidence type="ECO:0000256" key="6">
    <source>
        <dbReference type="ARBA" id="ARBA00023136"/>
    </source>
</evidence>
<keyword evidence="3" id="KW-0813">Transport</keyword>
<dbReference type="InterPro" id="IPR050277">
    <property type="entry name" value="Sodium:Solute_Symporter"/>
</dbReference>
<name>A0ABM8Z120_9PROT</name>
<keyword evidence="6 8" id="KW-0472">Membrane</keyword>
<evidence type="ECO:0000256" key="1">
    <source>
        <dbReference type="ARBA" id="ARBA00004141"/>
    </source>
</evidence>
<keyword evidence="5 8" id="KW-1133">Transmembrane helix</keyword>
<feature type="transmembrane region" description="Helical" evidence="8">
    <location>
        <begin position="177"/>
        <end position="198"/>
    </location>
</feature>
<evidence type="ECO:0000256" key="4">
    <source>
        <dbReference type="ARBA" id="ARBA00022692"/>
    </source>
</evidence>
<evidence type="ECO:0000313" key="10">
    <source>
        <dbReference type="Proteomes" id="UP000839052"/>
    </source>
</evidence>
<evidence type="ECO:0000256" key="3">
    <source>
        <dbReference type="ARBA" id="ARBA00022448"/>
    </source>
</evidence>
<feature type="transmembrane region" description="Helical" evidence="8">
    <location>
        <begin position="137"/>
        <end position="165"/>
    </location>
</feature>
<feature type="transmembrane region" description="Helical" evidence="8">
    <location>
        <begin position="464"/>
        <end position="484"/>
    </location>
</feature>
<evidence type="ECO:0000313" key="9">
    <source>
        <dbReference type="EMBL" id="CAG9933500.1"/>
    </source>
</evidence>
<evidence type="ECO:0000256" key="5">
    <source>
        <dbReference type="ARBA" id="ARBA00022989"/>
    </source>
</evidence>
<feature type="transmembrane region" description="Helical" evidence="8">
    <location>
        <begin position="285"/>
        <end position="304"/>
    </location>
</feature>
<feature type="transmembrane region" description="Helical" evidence="8">
    <location>
        <begin position="382"/>
        <end position="402"/>
    </location>
</feature>
<comment type="similarity">
    <text evidence="2 7">Belongs to the sodium:solute symporter (SSF) (TC 2.A.21) family.</text>
</comment>
<gene>
    <name evidence="9" type="primary">cht</name>
    <name evidence="9" type="ORF">NTG6680_2251</name>
</gene>
<dbReference type="Gene3D" id="1.20.1730.10">
    <property type="entry name" value="Sodium/glucose cotransporter"/>
    <property type="match status" value="1"/>
</dbReference>
<feature type="transmembrane region" description="Helical" evidence="8">
    <location>
        <begin position="21"/>
        <end position="41"/>
    </location>
</feature>
<dbReference type="InterPro" id="IPR038377">
    <property type="entry name" value="Na/Glc_symporter_sf"/>
</dbReference>
<keyword evidence="4 8" id="KW-0812">Transmembrane</keyword>
<dbReference type="PANTHER" id="PTHR48086">
    <property type="entry name" value="SODIUM/PROLINE SYMPORTER-RELATED"/>
    <property type="match status" value="1"/>
</dbReference>
<feature type="transmembrane region" description="Helical" evidence="8">
    <location>
        <begin position="61"/>
        <end position="86"/>
    </location>
</feature>
<dbReference type="EMBL" id="OU912926">
    <property type="protein sequence ID" value="CAG9933500.1"/>
    <property type="molecule type" value="Genomic_DNA"/>
</dbReference>
<feature type="transmembrane region" description="Helical" evidence="8">
    <location>
        <begin position="336"/>
        <end position="361"/>
    </location>
</feature>
<accession>A0ABM8Z120</accession>
<dbReference type="Pfam" id="PF00474">
    <property type="entry name" value="SSF"/>
    <property type="match status" value="1"/>
</dbReference>
<organism evidence="9 10">
    <name type="scientific">Candidatus Nitrotoga arctica</name>
    <dbReference type="NCBI Taxonomy" id="453162"/>
    <lineage>
        <taxon>Bacteria</taxon>
        <taxon>Pseudomonadati</taxon>
        <taxon>Pseudomonadota</taxon>
        <taxon>Betaproteobacteria</taxon>
        <taxon>Nitrosomonadales</taxon>
        <taxon>Gallionellaceae</taxon>
        <taxon>Candidatus Nitrotoga</taxon>
    </lineage>
</organism>
<dbReference type="InterPro" id="IPR001734">
    <property type="entry name" value="Na/solute_symporter"/>
</dbReference>
<keyword evidence="10" id="KW-1185">Reference proteome</keyword>
<feature type="transmembrane region" description="Helical" evidence="8">
    <location>
        <begin position="248"/>
        <end position="264"/>
    </location>
</feature>
<feature type="transmembrane region" description="Helical" evidence="8">
    <location>
        <begin position="440"/>
        <end position="458"/>
    </location>
</feature>
<dbReference type="Proteomes" id="UP000839052">
    <property type="component" value="Chromosome"/>
</dbReference>
<evidence type="ECO:0000256" key="2">
    <source>
        <dbReference type="ARBA" id="ARBA00006434"/>
    </source>
</evidence>
<evidence type="ECO:0000256" key="7">
    <source>
        <dbReference type="RuleBase" id="RU362091"/>
    </source>
</evidence>
<proteinExistence type="inferred from homology"/>
<reference evidence="9 10" key="1">
    <citation type="submission" date="2021-10" db="EMBL/GenBank/DDBJ databases">
        <authorList>
            <person name="Koch H."/>
        </authorList>
    </citation>
    <scope>NUCLEOTIDE SEQUENCE [LARGE SCALE GENOMIC DNA]</scope>
    <source>
        <strain evidence="9">6680</strain>
    </source>
</reference>
<evidence type="ECO:0000256" key="8">
    <source>
        <dbReference type="SAM" id="Phobius"/>
    </source>
</evidence>
<dbReference type="PROSITE" id="PS50283">
    <property type="entry name" value="NA_SOLUT_SYMP_3"/>
    <property type="match status" value="1"/>
</dbReference>
<feature type="transmembrane region" description="Helical" evidence="8">
    <location>
        <begin position="414"/>
        <end position="433"/>
    </location>
</feature>
<comment type="subcellular location">
    <subcellularLocation>
        <location evidence="1">Membrane</location>
        <topology evidence="1">Multi-pass membrane protein</topology>
    </subcellularLocation>
</comment>
<dbReference type="PANTHER" id="PTHR48086:SF7">
    <property type="entry name" value="SODIUM-SOLUTE SYMPORTER-RELATED"/>
    <property type="match status" value="1"/>
</dbReference>
<sequence>MISIAAKDCYNSTILLRFCKALMLIWLVILYLMISIGIGLYAATRVHNVKDYVMAGRHLPLYVVTATVFATWFGAETVLGISTKFVQQGLRGIVEDPFGASMCLILVGTFFAAKLYKMNLITIGDYYRKRYNRSVEVLTSLAIIASYLGWVSAQITALGLVFSFITQGAISPSEGMVVGAGIVLVYTLFGGMWSVALTDAFQMTIIVVGMSYLAWLLSGIAGGAGMVIDHAAHANKLIFWPQLETRDVLAFIGAAVTMMLGSIPQQDVFQRVMSAKNEKTAVHGALLGGILYFLFAFIPIFLAYSATLIDPIMVATLIDENAQLILPTLIMNHTPVFAQGMFFGALLAAIMSTASGTLLAPSVTFTENILKGIIGHQSDRRFLWTMRVVVVCFAVAVTLFALKSTSSIYSMVGNAYKVTLVAAFIPLVCGLYWKRANTQGALFAIAAGLSSWLLLEIFNPEGLWPPQLAGLLMSATGMLVGSLLPDLKAPTPSCSSN</sequence>